<dbReference type="STRING" id="525263.HMPREF0298_1916"/>
<sequence>MLTLTARSPDEKMPGLAEWGIEGEMADIRIESTVCPCKQVEILAATLHHLGHSDHLKEKAPTLAAIVSAPHKILSELNLRAAAAEPPCPT</sequence>
<keyword evidence="2" id="KW-1185">Reference proteome</keyword>
<dbReference type="HOGENOM" id="CLU_2435834_0_0_11"/>
<proteinExistence type="predicted"/>
<accession>C0XTZ6</accession>
<dbReference type="Proteomes" id="UP000006196">
    <property type="component" value="Unassembled WGS sequence"/>
</dbReference>
<protein>
    <submittedName>
        <fullName evidence="1">Uncharacterized protein</fullName>
    </submittedName>
</protein>
<organism evidence="1 2">
    <name type="scientific">Corynebacterium lipophiloflavum (strain ATCC 700352 / DSM 44291 / CCUG 37336 / JCM 10383 / DMMZ 1944)</name>
    <dbReference type="NCBI Taxonomy" id="525263"/>
    <lineage>
        <taxon>Bacteria</taxon>
        <taxon>Bacillati</taxon>
        <taxon>Actinomycetota</taxon>
        <taxon>Actinomycetes</taxon>
        <taxon>Mycobacteriales</taxon>
        <taxon>Corynebacteriaceae</taxon>
        <taxon>Corynebacterium</taxon>
    </lineage>
</organism>
<dbReference type="EMBL" id="ACHJ01000158">
    <property type="protein sequence ID" value="EEI16330.1"/>
    <property type="molecule type" value="Genomic_DNA"/>
</dbReference>
<gene>
    <name evidence="1" type="ORF">HMPREF0298_1916</name>
</gene>
<name>C0XTZ6_CORLD</name>
<dbReference type="AlphaFoldDB" id="C0XTZ6"/>
<reference evidence="1" key="1">
    <citation type="submission" date="2009-01" db="EMBL/GenBank/DDBJ databases">
        <authorList>
            <person name="Qin X."/>
            <person name="Bachman B."/>
            <person name="Battles P."/>
            <person name="Bell A."/>
            <person name="Bess C."/>
            <person name="Bickham C."/>
            <person name="Chaboub L."/>
            <person name="Chen D."/>
            <person name="Coyle M."/>
            <person name="Deiros D.R."/>
            <person name="Dinh H."/>
            <person name="Forbes L."/>
            <person name="Fowler G."/>
            <person name="Francisco L."/>
            <person name="Fu Q."/>
            <person name="Gubbala S."/>
            <person name="Hale W."/>
            <person name="Han Y."/>
            <person name="Hemphill L."/>
            <person name="Highlander S.K."/>
            <person name="Hirani K."/>
            <person name="Hogues M."/>
            <person name="Jackson L."/>
            <person name="Jakkamsetti A."/>
            <person name="Javaid M."/>
            <person name="Jiang H."/>
            <person name="Korchina V."/>
            <person name="Kovar C."/>
            <person name="Lara F."/>
            <person name="Lee S."/>
            <person name="Mata R."/>
            <person name="Mathew T."/>
            <person name="Moen C."/>
            <person name="Morales K."/>
            <person name="Munidasa M."/>
            <person name="Nazareth L."/>
            <person name="Ngo R."/>
            <person name="Nguyen L."/>
            <person name="Okwuonu G."/>
            <person name="Ongeri F."/>
            <person name="Patil S."/>
            <person name="Petrosino J."/>
            <person name="Pham C."/>
            <person name="Pham P."/>
            <person name="Pu L.-L."/>
            <person name="Puazo M."/>
            <person name="Raj R."/>
            <person name="Reid J."/>
            <person name="Rouhana J."/>
            <person name="Saada N."/>
            <person name="Shang Y."/>
            <person name="Simmons D."/>
            <person name="Thornton R."/>
            <person name="Warren J."/>
            <person name="Weissenberger G."/>
            <person name="Zhang J."/>
            <person name="Zhang L."/>
            <person name="Zhou C."/>
            <person name="Zhu D."/>
            <person name="Muzny D."/>
            <person name="Worley K."/>
            <person name="Gibbs R."/>
        </authorList>
    </citation>
    <scope>NUCLEOTIDE SEQUENCE [LARGE SCALE GENOMIC DNA]</scope>
    <source>
        <strain evidence="1">DSM 44291</strain>
    </source>
</reference>
<evidence type="ECO:0000313" key="2">
    <source>
        <dbReference type="Proteomes" id="UP000006196"/>
    </source>
</evidence>
<comment type="caution">
    <text evidence="1">The sequence shown here is derived from an EMBL/GenBank/DDBJ whole genome shotgun (WGS) entry which is preliminary data.</text>
</comment>
<evidence type="ECO:0000313" key="1">
    <source>
        <dbReference type="EMBL" id="EEI16330.1"/>
    </source>
</evidence>